<organism evidence="2 3">
    <name type="scientific">Dorea formicigenerans</name>
    <dbReference type="NCBI Taxonomy" id="39486"/>
    <lineage>
        <taxon>Bacteria</taxon>
        <taxon>Bacillati</taxon>
        <taxon>Bacillota</taxon>
        <taxon>Clostridia</taxon>
        <taxon>Lachnospirales</taxon>
        <taxon>Lachnospiraceae</taxon>
        <taxon>Dorea</taxon>
    </lineage>
</organism>
<dbReference type="Pfam" id="PF13007">
    <property type="entry name" value="LZ_Tnp_IS66"/>
    <property type="match status" value="1"/>
</dbReference>
<gene>
    <name evidence="2" type="ORF">DW860_03555</name>
</gene>
<accession>A0A413YQ10</accession>
<dbReference type="EMBL" id="QSHK01000001">
    <property type="protein sequence ID" value="RHC11119.1"/>
    <property type="molecule type" value="Genomic_DNA"/>
</dbReference>
<sequence length="193" mass="22217">MFLSMQEVPVMIQLSDEQLNNLGKEALIVIVSSLQDQLLALQSQLDHANAQLSDNNWQIELLTEQIRIMNQRFFGRKSETSVSEIDGQLSLFDSFNEVEYLKQDPSKEPEITEVIIPSYHHKKSVGKRDADLSGLFVSSNTHFPMRNWPTGFLTATRNFRQKFINVSTSFRKHLSWMSITFMSMPQKAMTELS</sequence>
<comment type="caution">
    <text evidence="2">The sequence shown here is derived from an EMBL/GenBank/DDBJ whole genome shotgun (WGS) entry which is preliminary data.</text>
</comment>
<feature type="domain" description="Transposase TnpC homeodomain" evidence="1">
    <location>
        <begin position="62"/>
        <end position="107"/>
    </location>
</feature>
<dbReference type="AlphaFoldDB" id="A0A413YQ10"/>
<reference evidence="2 3" key="1">
    <citation type="submission" date="2018-08" db="EMBL/GenBank/DDBJ databases">
        <title>A genome reference for cultivated species of the human gut microbiota.</title>
        <authorList>
            <person name="Zou Y."/>
            <person name="Xue W."/>
            <person name="Luo G."/>
        </authorList>
    </citation>
    <scope>NUCLEOTIDE SEQUENCE [LARGE SCALE GENOMIC DNA]</scope>
    <source>
        <strain evidence="2 3">AM37-5</strain>
    </source>
</reference>
<name>A0A413YQ10_9FIRM</name>
<protein>
    <recommendedName>
        <fullName evidence="1">Transposase TnpC homeodomain domain-containing protein</fullName>
    </recommendedName>
</protein>
<evidence type="ECO:0000313" key="2">
    <source>
        <dbReference type="EMBL" id="RHC11119.1"/>
    </source>
</evidence>
<evidence type="ECO:0000259" key="1">
    <source>
        <dbReference type="Pfam" id="PF13007"/>
    </source>
</evidence>
<evidence type="ECO:0000313" key="3">
    <source>
        <dbReference type="Proteomes" id="UP000284742"/>
    </source>
</evidence>
<dbReference type="InterPro" id="IPR024463">
    <property type="entry name" value="Transposase_TnpC_homeodom"/>
</dbReference>
<proteinExistence type="predicted"/>
<dbReference type="Proteomes" id="UP000284742">
    <property type="component" value="Unassembled WGS sequence"/>
</dbReference>